<feature type="signal peptide" evidence="1">
    <location>
        <begin position="1"/>
        <end position="30"/>
    </location>
</feature>
<accession>A0ABP7JBW5</accession>
<dbReference type="EMBL" id="BAABDE010000038">
    <property type="protein sequence ID" value="GAA3839601.1"/>
    <property type="molecule type" value="Genomic_DNA"/>
</dbReference>
<comment type="caution">
    <text evidence="2">The sequence shown here is derived from an EMBL/GenBank/DDBJ whole genome shotgun (WGS) entry which is preliminary data.</text>
</comment>
<keyword evidence="1" id="KW-0732">Signal</keyword>
<protein>
    <submittedName>
        <fullName evidence="2">Alpha/beta hydrolase</fullName>
    </submittedName>
</protein>
<organism evidence="2 3">
    <name type="scientific">Streptomyces coacervatus</name>
    <dbReference type="NCBI Taxonomy" id="647381"/>
    <lineage>
        <taxon>Bacteria</taxon>
        <taxon>Bacillati</taxon>
        <taxon>Actinomycetota</taxon>
        <taxon>Actinomycetes</taxon>
        <taxon>Kitasatosporales</taxon>
        <taxon>Streptomycetaceae</taxon>
        <taxon>Streptomyces</taxon>
    </lineage>
</organism>
<evidence type="ECO:0000313" key="2">
    <source>
        <dbReference type="EMBL" id="GAA3839601.1"/>
    </source>
</evidence>
<dbReference type="Proteomes" id="UP001501009">
    <property type="component" value="Unassembled WGS sequence"/>
</dbReference>
<evidence type="ECO:0000313" key="3">
    <source>
        <dbReference type="Proteomes" id="UP001501009"/>
    </source>
</evidence>
<dbReference type="GO" id="GO:0016787">
    <property type="term" value="F:hydrolase activity"/>
    <property type="evidence" value="ECO:0007669"/>
    <property type="project" value="UniProtKB-KW"/>
</dbReference>
<name>A0ABP7JBW5_9ACTN</name>
<keyword evidence="3" id="KW-1185">Reference proteome</keyword>
<proteinExistence type="predicted"/>
<feature type="chain" id="PRO_5045156580" evidence="1">
    <location>
        <begin position="31"/>
        <end position="453"/>
    </location>
</feature>
<gene>
    <name evidence="2" type="ORF">GCM10022403_084850</name>
</gene>
<dbReference type="Gene3D" id="3.40.50.1820">
    <property type="entry name" value="alpha/beta hydrolase"/>
    <property type="match status" value="1"/>
</dbReference>
<reference evidence="3" key="1">
    <citation type="journal article" date="2019" name="Int. J. Syst. Evol. Microbiol.">
        <title>The Global Catalogue of Microorganisms (GCM) 10K type strain sequencing project: providing services to taxonomists for standard genome sequencing and annotation.</title>
        <authorList>
            <consortium name="The Broad Institute Genomics Platform"/>
            <consortium name="The Broad Institute Genome Sequencing Center for Infectious Disease"/>
            <person name="Wu L."/>
            <person name="Ma J."/>
        </authorList>
    </citation>
    <scope>NUCLEOTIDE SEQUENCE [LARGE SCALE GENOMIC DNA]</scope>
    <source>
        <strain evidence="3">JCM 17138</strain>
    </source>
</reference>
<dbReference type="InterPro" id="IPR029058">
    <property type="entry name" value="AB_hydrolase_fold"/>
</dbReference>
<keyword evidence="2" id="KW-0378">Hydrolase</keyword>
<evidence type="ECO:0000256" key="1">
    <source>
        <dbReference type="SAM" id="SignalP"/>
    </source>
</evidence>
<dbReference type="SUPFAM" id="SSF53474">
    <property type="entry name" value="alpha/beta-Hydrolases"/>
    <property type="match status" value="1"/>
</dbReference>
<sequence length="453" mass="47395">MRTADISRQGLVLAATALVLAATLPTAAEAAASTPPSGHYTGSLSDGATWIADVPEQWNGTVLLYSHGFGHLEPRDAPNGSNQALLDAGYALVGSSYNPNGPLWALNDAERDQFATLTAFRSTIGRAERVISVGQSMGGLINSQIARDGAGRIDGSLNVCGLVGGGIDVANYQLDGQYTIATLLDPDHDHHLAGFTSLTQPAQVAAQLTDVVTAAQKTPEGRARLTLAAAYLNLPGWPDDKTPSGTPGTAPTDYLPSLLSFFTGARYSIEQSAGGNVSWNAGVDYTALLKKSAHADEVRKTYRAAGLDLHKDLATLTRNAHITADPQALAHARRTSTTGQGLAVPLLDIHNNVDEIVPAEHETAFRTRIKAAGDSALLRQAYVDRAGHCNFTPAEIVAGVNTVNERVTTGRWGATATTAALQASAEALHLDGGAAFVDDKPGQLVGVREGITR</sequence>
<dbReference type="RefSeq" id="WP_275779921.1">
    <property type="nucleotide sequence ID" value="NZ_BAABDE010000038.1"/>
</dbReference>